<evidence type="ECO:0000256" key="1">
    <source>
        <dbReference type="ARBA" id="ARBA00004323"/>
    </source>
</evidence>
<keyword evidence="5" id="KW-0328">Glycosyltransferase</keyword>
<dbReference type="RefSeq" id="XP_065674851.1">
    <property type="nucleotide sequence ID" value="XM_065818779.1"/>
</dbReference>
<proteinExistence type="inferred from homology"/>
<name>A0ABM4DJZ5_HYDVU</name>
<evidence type="ECO:0000256" key="2">
    <source>
        <dbReference type="ARBA" id="ARBA00004922"/>
    </source>
</evidence>
<keyword evidence="6" id="KW-0808">Transferase</keyword>
<comment type="catalytic activity">
    <reaction evidence="13">
        <text>N(4)-{beta-D-GlcNAc-(1-&gt;2)-[beta-D-GlcNAc-(1-&gt;4)]-alpha-D-Man-(1-&gt;3)-[beta-D-GlcNAc-(1-&gt;2)-alpha-D-Man-(1-&gt;6)]-beta-D-Man-(1-&gt;4)-beta-D-GlcNAc-(1-&gt;4)-beta-D-GlcNAc}-L-asparaginyl-[protein] + UDP-N-acetyl-alpha-D-glucosamine = N(4)-{beta-D-GlcNAc-(1-&gt;2)-[beta-D-GlcNAc-(1-&gt;4)]-alpha-D-Man-(1-&gt;3)-[beta-D-GlcNAc-(1-&gt;2)-[beta-D-GlcNAc-(1-&gt;6)]-alpha-D-Man-(1-&gt;6)]-beta-D-Man-(1-&gt;4)-beta-D-GlcNAc-(1-&gt;4)-beta-D-GlcNAc}-L-asparaginyl-[protein] + UDP + H(+)</text>
        <dbReference type="Rhea" id="RHEA:16921"/>
        <dbReference type="Rhea" id="RHEA-COMP:14374"/>
        <dbReference type="Rhea" id="RHEA-COMP:14377"/>
        <dbReference type="ChEBI" id="CHEBI:15378"/>
        <dbReference type="ChEBI" id="CHEBI:57705"/>
        <dbReference type="ChEBI" id="CHEBI:58223"/>
        <dbReference type="ChEBI" id="CHEBI:139507"/>
        <dbReference type="ChEBI" id="CHEBI:139510"/>
        <dbReference type="EC" id="2.4.1.155"/>
    </reaction>
</comment>
<keyword evidence="11 14" id="KW-0472">Membrane</keyword>
<dbReference type="Pfam" id="PF15024">
    <property type="entry name" value="Glyco_transf_18"/>
    <property type="match status" value="1"/>
</dbReference>
<evidence type="ECO:0000256" key="9">
    <source>
        <dbReference type="ARBA" id="ARBA00022989"/>
    </source>
</evidence>
<dbReference type="InterPro" id="IPR052105">
    <property type="entry name" value="MGAT5_Glycosyltransferase"/>
</dbReference>
<evidence type="ECO:0000256" key="6">
    <source>
        <dbReference type="ARBA" id="ARBA00022679"/>
    </source>
</evidence>
<comment type="subcellular location">
    <subcellularLocation>
        <location evidence="1">Golgi apparatus membrane</location>
        <topology evidence="1">Single-pass type II membrane protein</topology>
    </subcellularLocation>
</comment>
<gene>
    <name evidence="17" type="primary">LOC136071978</name>
</gene>
<evidence type="ECO:0000256" key="10">
    <source>
        <dbReference type="ARBA" id="ARBA00023034"/>
    </source>
</evidence>
<evidence type="ECO:0000256" key="5">
    <source>
        <dbReference type="ARBA" id="ARBA00022676"/>
    </source>
</evidence>
<dbReference type="PANTHER" id="PTHR15075:SF2">
    <property type="entry name" value="ALPHA-1,6-MANNOSYLGLYCOPROTEIN 6-BETA-N-ACETYLGLUCOSAMINYLTRANSFERASE"/>
    <property type="match status" value="1"/>
</dbReference>
<organism evidence="16 17">
    <name type="scientific">Hydra vulgaris</name>
    <name type="common">Hydra</name>
    <name type="synonym">Hydra attenuata</name>
    <dbReference type="NCBI Taxonomy" id="6087"/>
    <lineage>
        <taxon>Eukaryota</taxon>
        <taxon>Metazoa</taxon>
        <taxon>Cnidaria</taxon>
        <taxon>Hydrozoa</taxon>
        <taxon>Hydroidolina</taxon>
        <taxon>Anthoathecata</taxon>
        <taxon>Aplanulata</taxon>
        <taxon>Hydridae</taxon>
        <taxon>Hydra</taxon>
    </lineage>
</organism>
<evidence type="ECO:0000259" key="15">
    <source>
        <dbReference type="Pfam" id="PF15024"/>
    </source>
</evidence>
<evidence type="ECO:0000256" key="11">
    <source>
        <dbReference type="ARBA" id="ARBA00023136"/>
    </source>
</evidence>
<keyword evidence="12" id="KW-0325">Glycoprotein</keyword>
<protein>
    <recommendedName>
        <fullName evidence="4">alpha-1,6-mannosyl-glycoprotein 6-beta-N-acetylglucosaminyltransferase</fullName>
        <ecNumber evidence="4">2.4.1.155</ecNumber>
    </recommendedName>
</protein>
<evidence type="ECO:0000256" key="12">
    <source>
        <dbReference type="ARBA" id="ARBA00023180"/>
    </source>
</evidence>
<evidence type="ECO:0000256" key="14">
    <source>
        <dbReference type="SAM" id="Phobius"/>
    </source>
</evidence>
<evidence type="ECO:0000256" key="4">
    <source>
        <dbReference type="ARBA" id="ARBA00012671"/>
    </source>
</evidence>
<keyword evidence="16" id="KW-1185">Reference proteome</keyword>
<keyword evidence="8" id="KW-0735">Signal-anchor</keyword>
<keyword evidence="10" id="KW-0333">Golgi apparatus</keyword>
<comment type="similarity">
    <text evidence="3">Belongs to the glycosyltransferase 18 family.</text>
</comment>
<sequence>MRFKPFRCLILAIFISISLFVIMLVNINTKTYKNEKEIFIEDLSNIKKFPAQSLKNEIATPKKNQSSVQSPDSCLVKDHQYFPLCNEKIQYLSQKDLPSCFSKVHGIDGTKCSIYNYLQNVEPFCANHVKRSSEVEYALPRYDLDGLLELLPENPYRWMRERAKQTWNDWLQAITQFNLTKQKWQKKKVLCFMGSMGFQPLILEMAGKGGPLGELVQWTDLISGLYVLGYDIRLHLNNSEFNKFMDADDANGCAQKKFEKNLVDIFYTDSNGFVITMQKLGFASSAKYRCMMRILDSFGTYPEFNYPSYPHKIPGGRSGWANQNLIPTQFLTLFPHTHDNSFLGFVVGNINSTENLSKKTKKNIALIYAKLSSYLAGRIAYLDVINEYFEIHATLVEINHPIPKYVINHGPVSGKKVKELLLQSKLFIGVGFPYEGPGPLEALAAGATYIQPKFDQPKDKFNEKFFEDKPTLRKLSSQSPYMEEMVGEPYSYTINVKNESSFRQILEMIKNREDLPPKIPKEFTSYGMLERIHIFTEHMDFCDATAPRWPPIQHIKVYMAERGQSCKDACFKKGLVCERTFFVDIDTKQSIERNGNLQCTKVSEVYALHAPSFDPITNICFVQSHGQLYSCMHEAENVKRLCPCRDFELEQVQLCKDCL</sequence>
<dbReference type="InterPro" id="IPR026116">
    <property type="entry name" value="GT18_cat"/>
</dbReference>
<feature type="transmembrane region" description="Helical" evidence="14">
    <location>
        <begin position="7"/>
        <end position="27"/>
    </location>
</feature>
<evidence type="ECO:0000256" key="7">
    <source>
        <dbReference type="ARBA" id="ARBA00022692"/>
    </source>
</evidence>
<evidence type="ECO:0000256" key="3">
    <source>
        <dbReference type="ARBA" id="ARBA00007477"/>
    </source>
</evidence>
<evidence type="ECO:0000256" key="8">
    <source>
        <dbReference type="ARBA" id="ARBA00022968"/>
    </source>
</evidence>
<accession>A0ABM4DJZ5</accession>
<dbReference type="PANTHER" id="PTHR15075">
    <property type="entry name" value="ALPHA-MANNOSIDE BETA-1,6-N-ACETYLGLUCOSAMINYLTRANSFERASE"/>
    <property type="match status" value="1"/>
</dbReference>
<keyword evidence="9 14" id="KW-1133">Transmembrane helix</keyword>
<evidence type="ECO:0000313" key="16">
    <source>
        <dbReference type="Proteomes" id="UP001652625"/>
    </source>
</evidence>
<dbReference type="EC" id="2.4.1.155" evidence="4"/>
<dbReference type="GeneID" id="136071978"/>
<keyword evidence="7 14" id="KW-0812">Transmembrane</keyword>
<evidence type="ECO:0000313" key="17">
    <source>
        <dbReference type="RefSeq" id="XP_065674851.1"/>
    </source>
</evidence>
<reference evidence="17" key="1">
    <citation type="submission" date="2025-08" db="UniProtKB">
        <authorList>
            <consortium name="RefSeq"/>
        </authorList>
    </citation>
    <scope>IDENTIFICATION</scope>
</reference>
<dbReference type="Proteomes" id="UP001652625">
    <property type="component" value="Chromosome 15"/>
</dbReference>
<comment type="pathway">
    <text evidence="2">Protein modification; protein glycosylation.</text>
</comment>
<evidence type="ECO:0000256" key="13">
    <source>
        <dbReference type="ARBA" id="ARBA00048243"/>
    </source>
</evidence>
<feature type="domain" description="Glycosyltransferase family 18 catalytic" evidence="15">
    <location>
        <begin position="100"/>
        <end position="644"/>
    </location>
</feature>